<proteinExistence type="predicted"/>
<dbReference type="WBParaSite" id="HNAJ_0001363201-mRNA-1">
    <property type="protein sequence ID" value="HNAJ_0001363201-mRNA-1"/>
    <property type="gene ID" value="HNAJ_0001363201"/>
</dbReference>
<accession>A0A0R3U0I3</accession>
<reference evidence="3" key="1">
    <citation type="submission" date="2017-02" db="UniProtKB">
        <authorList>
            <consortium name="WormBaseParasite"/>
        </authorList>
    </citation>
    <scope>IDENTIFICATION</scope>
</reference>
<dbReference type="AlphaFoldDB" id="A0A0R3U0I3"/>
<protein>
    <submittedName>
        <fullName evidence="3">CARMIL_C domain-containing protein</fullName>
    </submittedName>
</protein>
<reference evidence="1 2" key="2">
    <citation type="submission" date="2018-11" db="EMBL/GenBank/DDBJ databases">
        <authorList>
            <consortium name="Pathogen Informatics"/>
        </authorList>
    </citation>
    <scope>NUCLEOTIDE SEQUENCE [LARGE SCALE GENOMIC DNA]</scope>
</reference>
<keyword evidence="2" id="KW-1185">Reference proteome</keyword>
<evidence type="ECO:0000313" key="2">
    <source>
        <dbReference type="Proteomes" id="UP000278807"/>
    </source>
</evidence>
<organism evidence="3">
    <name type="scientific">Rodentolepis nana</name>
    <name type="common">Dwarf tapeworm</name>
    <name type="synonym">Hymenolepis nana</name>
    <dbReference type="NCBI Taxonomy" id="102285"/>
    <lineage>
        <taxon>Eukaryota</taxon>
        <taxon>Metazoa</taxon>
        <taxon>Spiralia</taxon>
        <taxon>Lophotrochozoa</taxon>
        <taxon>Platyhelminthes</taxon>
        <taxon>Cestoda</taxon>
        <taxon>Eucestoda</taxon>
        <taxon>Cyclophyllidea</taxon>
        <taxon>Hymenolepididae</taxon>
        <taxon>Rodentolepis</taxon>
    </lineage>
</organism>
<evidence type="ECO:0000313" key="1">
    <source>
        <dbReference type="EMBL" id="VDO16460.1"/>
    </source>
</evidence>
<dbReference type="EMBL" id="UZAE01015711">
    <property type="protein sequence ID" value="VDO16460.1"/>
    <property type="molecule type" value="Genomic_DNA"/>
</dbReference>
<sequence length="215" mass="24121">MDSNFQTQCLPGIIAQNSMEADSLCSTVPVLPYRSSTMPENLSMRLKHPSVLCTNSWLKRSPSDHSDHIVAKLRCSRSMEASKQRGRVASMAPDVRYVDKNFPPPLPPKRTCSKSPVLPISSLKHPDFQSDLTNELEEAGLSRIDEDDVCSALQKITKCLDQIQVERSPVLGHYSLLYRLDTCPKIQTSKSPSYLPRLRQFSQKPQRCAYTNLAG</sequence>
<gene>
    <name evidence="1" type="ORF">HNAJ_LOCUS13607</name>
</gene>
<evidence type="ECO:0000313" key="3">
    <source>
        <dbReference type="WBParaSite" id="HNAJ_0001363201-mRNA-1"/>
    </source>
</evidence>
<dbReference type="Proteomes" id="UP000278807">
    <property type="component" value="Unassembled WGS sequence"/>
</dbReference>
<name>A0A0R3U0I3_RODNA</name>
<dbReference type="OrthoDB" id="6251697at2759"/>